<gene>
    <name evidence="1" type="ORF">EVAR_23350_1</name>
</gene>
<evidence type="ECO:0000313" key="2">
    <source>
        <dbReference type="Proteomes" id="UP000299102"/>
    </source>
</evidence>
<dbReference type="Proteomes" id="UP000299102">
    <property type="component" value="Unassembled WGS sequence"/>
</dbReference>
<organism evidence="1 2">
    <name type="scientific">Eumeta variegata</name>
    <name type="common">Bagworm moth</name>
    <name type="synonym">Eumeta japonica</name>
    <dbReference type="NCBI Taxonomy" id="151549"/>
    <lineage>
        <taxon>Eukaryota</taxon>
        <taxon>Metazoa</taxon>
        <taxon>Ecdysozoa</taxon>
        <taxon>Arthropoda</taxon>
        <taxon>Hexapoda</taxon>
        <taxon>Insecta</taxon>
        <taxon>Pterygota</taxon>
        <taxon>Neoptera</taxon>
        <taxon>Endopterygota</taxon>
        <taxon>Lepidoptera</taxon>
        <taxon>Glossata</taxon>
        <taxon>Ditrysia</taxon>
        <taxon>Tineoidea</taxon>
        <taxon>Psychidae</taxon>
        <taxon>Oiketicinae</taxon>
        <taxon>Eumeta</taxon>
    </lineage>
</organism>
<proteinExistence type="predicted"/>
<comment type="caution">
    <text evidence="1">The sequence shown here is derived from an EMBL/GenBank/DDBJ whole genome shotgun (WGS) entry which is preliminary data.</text>
</comment>
<protein>
    <submittedName>
        <fullName evidence="1">Uncharacterized protein</fullName>
    </submittedName>
</protein>
<name>A0A4C1Y0X3_EUMVA</name>
<dbReference type="OrthoDB" id="411871at2759"/>
<keyword evidence="2" id="KW-1185">Reference proteome</keyword>
<dbReference type="EMBL" id="BGZK01001003">
    <property type="protein sequence ID" value="GBP68199.1"/>
    <property type="molecule type" value="Genomic_DNA"/>
</dbReference>
<evidence type="ECO:0000313" key="1">
    <source>
        <dbReference type="EMBL" id="GBP68199.1"/>
    </source>
</evidence>
<dbReference type="AlphaFoldDB" id="A0A4C1Y0X3"/>
<accession>A0A4C1Y0X3</accession>
<sequence length="124" mass="14749">MPFHIRTRERIEDKPVEGLRLSEDDPPFTMVELKAPINAWNWLPHALEDRTCRHNTETWKEDYTLPKSYRPIGLLPIQEDSGKINDRPNQWHMLPSLSPKQYGFMPQRSTEDALYDLVNHVKRR</sequence>
<reference evidence="1 2" key="1">
    <citation type="journal article" date="2019" name="Commun. Biol.">
        <title>The bagworm genome reveals a unique fibroin gene that provides high tensile strength.</title>
        <authorList>
            <person name="Kono N."/>
            <person name="Nakamura H."/>
            <person name="Ohtoshi R."/>
            <person name="Tomita M."/>
            <person name="Numata K."/>
            <person name="Arakawa K."/>
        </authorList>
    </citation>
    <scope>NUCLEOTIDE SEQUENCE [LARGE SCALE GENOMIC DNA]</scope>
</reference>